<dbReference type="RefSeq" id="WP_183723474.1">
    <property type="nucleotide sequence ID" value="NZ_JACHBW010000004.1"/>
</dbReference>
<proteinExistence type="predicted"/>
<comment type="caution">
    <text evidence="1">The sequence shown here is derived from an EMBL/GenBank/DDBJ whole genome shotgun (WGS) entry which is preliminary data.</text>
</comment>
<dbReference type="InterPro" id="IPR029058">
    <property type="entry name" value="AB_hydrolase_fold"/>
</dbReference>
<dbReference type="AlphaFoldDB" id="A0A7W9TUU7"/>
<sequence>MDFAAILAAARRADAAYVIDAAQSRAAFEALGLHWIGHFKDGDSQAVLSSDAAGIYLSISGTRFSAGKLGDLMDDIDTRPVALGGGVEVTRGAFDGCADIWAWAKAQVPSGTVFNVEGHSLGGWRATYTPLFLPASQIGALHAFEPPKGANLAYYQTYACQLARLVIVGNGADCWFGYPRLDGRWIHRPGEMLHLLPNGHRIIDTAAWPGGLDLGDHDIDLVVSRLAAIVAKPTAAV</sequence>
<evidence type="ECO:0000313" key="1">
    <source>
        <dbReference type="EMBL" id="MBB6101838.1"/>
    </source>
</evidence>
<gene>
    <name evidence="1" type="ORF">F4827_001686</name>
</gene>
<evidence type="ECO:0000313" key="2">
    <source>
        <dbReference type="Proteomes" id="UP000571554"/>
    </source>
</evidence>
<organism evidence="1 2">
    <name type="scientific">Paraburkholderia bannensis</name>
    <dbReference type="NCBI Taxonomy" id="765414"/>
    <lineage>
        <taxon>Bacteria</taxon>
        <taxon>Pseudomonadati</taxon>
        <taxon>Pseudomonadota</taxon>
        <taxon>Betaproteobacteria</taxon>
        <taxon>Burkholderiales</taxon>
        <taxon>Burkholderiaceae</taxon>
        <taxon>Paraburkholderia</taxon>
    </lineage>
</organism>
<protein>
    <recommendedName>
        <fullName evidence="3">Lipase</fullName>
    </recommendedName>
</protein>
<dbReference type="Gene3D" id="3.40.50.1820">
    <property type="entry name" value="alpha/beta hydrolase"/>
    <property type="match status" value="1"/>
</dbReference>
<reference evidence="1 2" key="1">
    <citation type="submission" date="2020-08" db="EMBL/GenBank/DDBJ databases">
        <title>Above-ground endophytic microbial communities from plants in different locations in the United States.</title>
        <authorList>
            <person name="Frank C."/>
        </authorList>
    </citation>
    <scope>NUCLEOTIDE SEQUENCE [LARGE SCALE GENOMIC DNA]</scope>
    <source>
        <strain evidence="1 2">WP4_2_2</strain>
    </source>
</reference>
<name>A0A7W9TUU7_9BURK</name>
<dbReference type="Proteomes" id="UP000571554">
    <property type="component" value="Unassembled WGS sequence"/>
</dbReference>
<evidence type="ECO:0008006" key="3">
    <source>
        <dbReference type="Google" id="ProtNLM"/>
    </source>
</evidence>
<dbReference type="SUPFAM" id="SSF53474">
    <property type="entry name" value="alpha/beta-Hydrolases"/>
    <property type="match status" value="1"/>
</dbReference>
<accession>A0A7W9TUU7</accession>
<keyword evidence="2" id="KW-1185">Reference proteome</keyword>
<dbReference type="EMBL" id="JACHBW010000004">
    <property type="protein sequence ID" value="MBB6101838.1"/>
    <property type="molecule type" value="Genomic_DNA"/>
</dbReference>